<proteinExistence type="predicted"/>
<organism evidence="2">
    <name type="scientific">Fagus sylvatica</name>
    <name type="common">Beechnut</name>
    <dbReference type="NCBI Taxonomy" id="28930"/>
    <lineage>
        <taxon>Eukaryota</taxon>
        <taxon>Viridiplantae</taxon>
        <taxon>Streptophyta</taxon>
        <taxon>Embryophyta</taxon>
        <taxon>Tracheophyta</taxon>
        <taxon>Spermatophyta</taxon>
        <taxon>Magnoliopsida</taxon>
        <taxon>eudicotyledons</taxon>
        <taxon>Gunneridae</taxon>
        <taxon>Pentapetalae</taxon>
        <taxon>rosids</taxon>
        <taxon>fabids</taxon>
        <taxon>Fagales</taxon>
        <taxon>Fagaceae</taxon>
        <taxon>Fagus</taxon>
    </lineage>
</organism>
<keyword evidence="1" id="KW-0175">Coiled coil</keyword>
<evidence type="ECO:0000256" key="1">
    <source>
        <dbReference type="SAM" id="Coils"/>
    </source>
</evidence>
<reference evidence="2" key="1">
    <citation type="submission" date="2018-02" db="EMBL/GenBank/DDBJ databases">
        <authorList>
            <person name="Cohen D.B."/>
            <person name="Kent A.D."/>
        </authorList>
    </citation>
    <scope>NUCLEOTIDE SEQUENCE</scope>
</reference>
<evidence type="ECO:0000313" key="2">
    <source>
        <dbReference type="EMBL" id="SPD01878.1"/>
    </source>
</evidence>
<dbReference type="AlphaFoldDB" id="A0A2N9GQZ2"/>
<gene>
    <name evidence="2" type="ORF">FSB_LOCUS29760</name>
</gene>
<accession>A0A2N9GQZ2</accession>
<protein>
    <submittedName>
        <fullName evidence="2">Uncharacterized protein</fullName>
    </submittedName>
</protein>
<feature type="coiled-coil region" evidence="1">
    <location>
        <begin position="396"/>
        <end position="430"/>
    </location>
</feature>
<name>A0A2N9GQZ2_FAGSY</name>
<sequence length="843" mass="93594">MASSNGNPDSLVVLRFHNFRAKRMRHWWNLLGGNDHASIKGSPFSETPIIPTQGPRSNRVLEKYLGLTSTVLRPEISRVDGTWRKASISLDLLTKYFSWGDFPAELVKDFIAGEQDWKKFRVNAFKIAFAGIFLFPTSAGRIDLWTPYHFTKHTVRQTVDTVLLFTGNSHDWALYLLNLPLSEWSWRVTWGLAVWRPWTHCSLFDGVPLSGVWGYMGYYPNLALRQFGGLQYPLCLGELSLVTFDYIPSSDMWRLLSGVKNMRRGRLFEMVLVEDGLPADSFVTADFAEWREGWSPSFTPRPIVRSGMSHPSVPPSLRVSASTGQPGRVANLERELEEARAELVALRLAKVSEREESAARVESMRSTLHHIYAAVANLSRDLEVQRGNVSIYREMNNFIREQLENSEGAKDHLKQALTEAQGQLEAKQALDESEASLTAACTSIGAMRVQISVLQGDNAILLTEVDLVQDALASNASWLNSEGLPMVRALHEATQVVDSLGADARAVLEGYDEGDPILSTALGRFCMETCIRLESELMGEQNSSPSMLAKMIAPPEKAFFTTYGPSYEGANFPRVSERNLLHILVGGFHGSVHLRVVWSRVVVLNLELLTQLVHHAVVQVRSIVGDEHLWHLIATDDVVLHKLGDHDLGDILEGTCLHPLGKISMATSMNSCPFDAFGVIAPITSTPQAEKGHSDAIVWRYWGVITNSHDLLGQERSVGMGSHQSCMHLLDQAIGLLYIYTSQEGGIMNPFVQDLSAQEELEGHSSDVFLLIFGCLWWVLSALYKALDIVIPGLVVYLCLDIIHSSTHTQYAGMSRVSIRNGRTSSPSISLIRLASVASASVK</sequence>
<dbReference type="EMBL" id="OIVN01002235">
    <property type="protein sequence ID" value="SPD01878.1"/>
    <property type="molecule type" value="Genomic_DNA"/>
</dbReference>
<feature type="coiled-coil region" evidence="1">
    <location>
        <begin position="329"/>
        <end position="356"/>
    </location>
</feature>